<organism evidence="1 2">
    <name type="scientific">Brassica oleracea var. oleracea</name>
    <dbReference type="NCBI Taxonomy" id="109376"/>
    <lineage>
        <taxon>Eukaryota</taxon>
        <taxon>Viridiplantae</taxon>
        <taxon>Streptophyta</taxon>
        <taxon>Embryophyta</taxon>
        <taxon>Tracheophyta</taxon>
        <taxon>Spermatophyta</taxon>
        <taxon>Magnoliopsida</taxon>
        <taxon>eudicotyledons</taxon>
        <taxon>Gunneridae</taxon>
        <taxon>Pentapetalae</taxon>
        <taxon>rosids</taxon>
        <taxon>malvids</taxon>
        <taxon>Brassicales</taxon>
        <taxon>Brassicaceae</taxon>
        <taxon>Brassiceae</taxon>
        <taxon>Brassica</taxon>
    </lineage>
</organism>
<dbReference type="Proteomes" id="UP000032141">
    <property type="component" value="Chromosome C2"/>
</dbReference>
<name>A0A0D3AY67_BRAOL</name>
<dbReference type="AlphaFoldDB" id="A0A0D3AY67"/>
<accession>A0A0D3AY67</accession>
<proteinExistence type="predicted"/>
<dbReference type="EnsemblPlants" id="Bo2g161500.1">
    <property type="protein sequence ID" value="Bo2g161500.1"/>
    <property type="gene ID" value="Bo2g161500"/>
</dbReference>
<evidence type="ECO:0000313" key="2">
    <source>
        <dbReference type="Proteomes" id="UP000032141"/>
    </source>
</evidence>
<sequence>MISKQWIEKKILLSICFSTTTAFFRSEQGRIIQKRTQQQLGETTPNVYGQHFGDFGGVRSNLPEY</sequence>
<keyword evidence="2" id="KW-1185">Reference proteome</keyword>
<dbReference type="HOGENOM" id="CLU_2852762_0_0_1"/>
<evidence type="ECO:0000313" key="1">
    <source>
        <dbReference type="EnsemblPlants" id="Bo2g161500.1"/>
    </source>
</evidence>
<reference evidence="1 2" key="1">
    <citation type="journal article" date="2014" name="Genome Biol.">
        <title>Transcriptome and methylome profiling reveals relics of genome dominance in the mesopolyploid Brassica oleracea.</title>
        <authorList>
            <person name="Parkin I.A."/>
            <person name="Koh C."/>
            <person name="Tang H."/>
            <person name="Robinson S.J."/>
            <person name="Kagale S."/>
            <person name="Clarke W.E."/>
            <person name="Town C.D."/>
            <person name="Nixon J."/>
            <person name="Krishnakumar V."/>
            <person name="Bidwell S.L."/>
            <person name="Denoeud F."/>
            <person name="Belcram H."/>
            <person name="Links M.G."/>
            <person name="Just J."/>
            <person name="Clarke C."/>
            <person name="Bender T."/>
            <person name="Huebert T."/>
            <person name="Mason A.S."/>
            <person name="Pires J.C."/>
            <person name="Barker G."/>
            <person name="Moore J."/>
            <person name="Walley P.G."/>
            <person name="Manoli S."/>
            <person name="Batley J."/>
            <person name="Edwards D."/>
            <person name="Nelson M.N."/>
            <person name="Wang X."/>
            <person name="Paterson A.H."/>
            <person name="King G."/>
            <person name="Bancroft I."/>
            <person name="Chalhoub B."/>
            <person name="Sharpe A.G."/>
        </authorList>
    </citation>
    <scope>NUCLEOTIDE SEQUENCE</scope>
    <source>
        <strain evidence="1 2">cv. TO1000</strain>
    </source>
</reference>
<reference evidence="1" key="2">
    <citation type="submission" date="2015-03" db="UniProtKB">
        <authorList>
            <consortium name="EnsemblPlants"/>
        </authorList>
    </citation>
    <scope>IDENTIFICATION</scope>
</reference>
<dbReference type="Gramene" id="Bo2g161500.1">
    <property type="protein sequence ID" value="Bo2g161500.1"/>
    <property type="gene ID" value="Bo2g161500"/>
</dbReference>
<protein>
    <submittedName>
        <fullName evidence="1">Uncharacterized protein</fullName>
    </submittedName>
</protein>